<dbReference type="Pfam" id="PF07331">
    <property type="entry name" value="TctB"/>
    <property type="match status" value="1"/>
</dbReference>
<feature type="transmembrane region" description="Helical" evidence="1">
    <location>
        <begin position="43"/>
        <end position="63"/>
    </location>
</feature>
<feature type="domain" description="DUF1468" evidence="2">
    <location>
        <begin position="6"/>
        <end position="152"/>
    </location>
</feature>
<feature type="transmembrane region" description="Helical" evidence="1">
    <location>
        <begin position="129"/>
        <end position="152"/>
    </location>
</feature>
<evidence type="ECO:0000259" key="2">
    <source>
        <dbReference type="Pfam" id="PF07331"/>
    </source>
</evidence>
<organism evidence="3 4">
    <name type="scientific">Yoonia sediminilitoris</name>
    <dbReference type="NCBI Taxonomy" id="1286148"/>
    <lineage>
        <taxon>Bacteria</taxon>
        <taxon>Pseudomonadati</taxon>
        <taxon>Pseudomonadota</taxon>
        <taxon>Alphaproteobacteria</taxon>
        <taxon>Rhodobacterales</taxon>
        <taxon>Paracoccaceae</taxon>
        <taxon>Yoonia</taxon>
    </lineage>
</organism>
<comment type="caution">
    <text evidence="3">The sequence shown here is derived from an EMBL/GenBank/DDBJ whole genome shotgun (WGS) entry which is preliminary data.</text>
</comment>
<name>A0A2T6KR19_9RHOB</name>
<sequence length="161" mass="17692">MALDRWIALILLLICTAYAYTAFFTMDANLAPFMRRTPIWPSTFPKVLSVMAIIACLSVLLGFEKSGGPKDGEIDYTRLTDYKLGQALFLLGLMVAYALLLRPLGFLLATGSFLIFGALLLGERRYVTLIAVAVVAAGSVWYLVQEVLGIFLSPWPMMMGG</sequence>
<keyword evidence="4" id="KW-1185">Reference proteome</keyword>
<keyword evidence="1" id="KW-1133">Transmembrane helix</keyword>
<dbReference type="EMBL" id="QBUD01000001">
    <property type="protein sequence ID" value="PUB19012.1"/>
    <property type="molecule type" value="Genomic_DNA"/>
</dbReference>
<protein>
    <submittedName>
        <fullName evidence="3">Putative tricarboxylic transport membrane protein</fullName>
    </submittedName>
</protein>
<dbReference type="RefSeq" id="WP_108384698.1">
    <property type="nucleotide sequence ID" value="NZ_QBUD01000001.1"/>
</dbReference>
<reference evidence="3 4" key="1">
    <citation type="submission" date="2018-04" db="EMBL/GenBank/DDBJ databases">
        <title>Genomic Encyclopedia of Archaeal and Bacterial Type Strains, Phase II (KMG-II): from individual species to whole genera.</title>
        <authorList>
            <person name="Goeker M."/>
        </authorList>
    </citation>
    <scope>NUCLEOTIDE SEQUENCE [LARGE SCALE GENOMIC DNA]</scope>
    <source>
        <strain evidence="3 4">DSM 29955</strain>
    </source>
</reference>
<feature type="transmembrane region" description="Helical" evidence="1">
    <location>
        <begin position="84"/>
        <end position="100"/>
    </location>
</feature>
<keyword evidence="1" id="KW-0472">Membrane</keyword>
<evidence type="ECO:0000313" key="3">
    <source>
        <dbReference type="EMBL" id="PUB19012.1"/>
    </source>
</evidence>
<accession>A0A2T6KR19</accession>
<gene>
    <name evidence="3" type="ORF">C8N45_101603</name>
</gene>
<dbReference type="OrthoDB" id="1956824at2"/>
<evidence type="ECO:0000313" key="4">
    <source>
        <dbReference type="Proteomes" id="UP000244523"/>
    </source>
</evidence>
<evidence type="ECO:0000256" key="1">
    <source>
        <dbReference type="SAM" id="Phobius"/>
    </source>
</evidence>
<dbReference type="AlphaFoldDB" id="A0A2T6KR19"/>
<dbReference type="Proteomes" id="UP000244523">
    <property type="component" value="Unassembled WGS sequence"/>
</dbReference>
<feature type="transmembrane region" description="Helical" evidence="1">
    <location>
        <begin position="106"/>
        <end position="122"/>
    </location>
</feature>
<keyword evidence="1" id="KW-0812">Transmembrane</keyword>
<proteinExistence type="predicted"/>
<dbReference type="InterPro" id="IPR009936">
    <property type="entry name" value="DUF1468"/>
</dbReference>